<dbReference type="InterPro" id="IPR008308">
    <property type="entry name" value="YpbB-like"/>
</dbReference>
<keyword evidence="3" id="KW-1185">Reference proteome</keyword>
<dbReference type="AlphaFoldDB" id="A0A8J3EI99"/>
<evidence type="ECO:0000313" key="3">
    <source>
        <dbReference type="Proteomes" id="UP000602050"/>
    </source>
</evidence>
<sequence>MLFEAIILTCIKELNEERSASSIYHLLKGKKGIQTVQDAFLFRLENYYRIYPTLTRDDFERKITELERKKLIRRGKESNSFYRLTDQGHVLLKRYKMKCFYGKRFGDAANIFYSRLLLLIQTLTNRNMGNTTFLPIIDDRKIQYWIKQIYPKIKGKEKNWLKGLYQELYNLLQPFSELEKGIFVHRLTGYKRYGLSIEQLAEKFSQDRHDVILLLESVKHQMYVKVNKEKDLYPHLSFVSKNSIPAAALTESAKTTYRLLQKGYGIEQIASIRKLKINTIHDHIVELAISVPDFPIEPFVSPEEKMEIVQAIKRLNSFKLKDIKNAVPDHIDYFQIRLVLSNQNK</sequence>
<evidence type="ECO:0000259" key="1">
    <source>
        <dbReference type="Pfam" id="PF14493"/>
    </source>
</evidence>
<accession>A0A8J3EI99</accession>
<feature type="domain" description="Helicase Helix-turn-helix" evidence="1">
    <location>
        <begin position="252"/>
        <end position="340"/>
    </location>
</feature>
<reference evidence="2" key="1">
    <citation type="journal article" date="2014" name="Int. J. Syst. Evol. Microbiol.">
        <title>Complete genome sequence of Corynebacterium casei LMG S-19264T (=DSM 44701T), isolated from a smear-ripened cheese.</title>
        <authorList>
            <consortium name="US DOE Joint Genome Institute (JGI-PGF)"/>
            <person name="Walter F."/>
            <person name="Albersmeier A."/>
            <person name="Kalinowski J."/>
            <person name="Ruckert C."/>
        </authorList>
    </citation>
    <scope>NUCLEOTIDE SEQUENCE</scope>
    <source>
        <strain evidence="2">CGMCC 1.12360</strain>
    </source>
</reference>
<reference evidence="2" key="2">
    <citation type="submission" date="2020-09" db="EMBL/GenBank/DDBJ databases">
        <authorList>
            <person name="Sun Q."/>
            <person name="Zhou Y."/>
        </authorList>
    </citation>
    <scope>NUCLEOTIDE SEQUENCE</scope>
    <source>
        <strain evidence="2">CGMCC 1.12360</strain>
    </source>
</reference>
<protein>
    <recommendedName>
        <fullName evidence="1">Helicase Helix-turn-helix domain-containing protein</fullName>
    </recommendedName>
</protein>
<gene>
    <name evidence="2" type="primary">ypbB</name>
    <name evidence="2" type="ORF">GCM10010978_02500</name>
</gene>
<proteinExistence type="predicted"/>
<dbReference type="Pfam" id="PF14493">
    <property type="entry name" value="HTH_40"/>
    <property type="match status" value="1"/>
</dbReference>
<dbReference type="RefSeq" id="WP_188390550.1">
    <property type="nucleotide sequence ID" value="NZ_BMEV01000003.1"/>
</dbReference>
<dbReference type="PIRSF" id="PIRSF021350">
    <property type="entry name" value="UCP021350"/>
    <property type="match status" value="1"/>
</dbReference>
<organism evidence="2 3">
    <name type="scientific">Compostibacillus humi</name>
    <dbReference type="NCBI Taxonomy" id="1245525"/>
    <lineage>
        <taxon>Bacteria</taxon>
        <taxon>Bacillati</taxon>
        <taxon>Bacillota</taxon>
        <taxon>Bacilli</taxon>
        <taxon>Bacillales</taxon>
        <taxon>Bacillaceae</taxon>
        <taxon>Compostibacillus</taxon>
    </lineage>
</organism>
<name>A0A8J3EI99_9BACI</name>
<evidence type="ECO:0000313" key="2">
    <source>
        <dbReference type="EMBL" id="GGH68974.1"/>
    </source>
</evidence>
<dbReference type="Proteomes" id="UP000602050">
    <property type="component" value="Unassembled WGS sequence"/>
</dbReference>
<comment type="caution">
    <text evidence="2">The sequence shown here is derived from an EMBL/GenBank/DDBJ whole genome shotgun (WGS) entry which is preliminary data.</text>
</comment>
<dbReference type="EMBL" id="BMEV01000003">
    <property type="protein sequence ID" value="GGH68974.1"/>
    <property type="molecule type" value="Genomic_DNA"/>
</dbReference>
<dbReference type="InterPro" id="IPR029491">
    <property type="entry name" value="Helicase_HTH"/>
</dbReference>